<dbReference type="EMBL" id="CAJVQB010016169">
    <property type="protein sequence ID" value="CAG8778677.1"/>
    <property type="molecule type" value="Genomic_DNA"/>
</dbReference>
<organism evidence="1 2">
    <name type="scientific">Gigaspora margarita</name>
    <dbReference type="NCBI Taxonomy" id="4874"/>
    <lineage>
        <taxon>Eukaryota</taxon>
        <taxon>Fungi</taxon>
        <taxon>Fungi incertae sedis</taxon>
        <taxon>Mucoromycota</taxon>
        <taxon>Glomeromycotina</taxon>
        <taxon>Glomeromycetes</taxon>
        <taxon>Diversisporales</taxon>
        <taxon>Gigasporaceae</taxon>
        <taxon>Gigaspora</taxon>
    </lineage>
</organism>
<accession>A0ABN7VJJ4</accession>
<evidence type="ECO:0000313" key="2">
    <source>
        <dbReference type="Proteomes" id="UP000789901"/>
    </source>
</evidence>
<name>A0ABN7VJJ4_GIGMA</name>
<feature type="non-terminal residue" evidence="1">
    <location>
        <position position="1"/>
    </location>
</feature>
<dbReference type="Proteomes" id="UP000789901">
    <property type="component" value="Unassembled WGS sequence"/>
</dbReference>
<dbReference type="Gene3D" id="3.80.10.10">
    <property type="entry name" value="Ribonuclease Inhibitor"/>
    <property type="match status" value="1"/>
</dbReference>
<comment type="caution">
    <text evidence="1">The sequence shown here is derived from an EMBL/GenBank/DDBJ whole genome shotgun (WGS) entry which is preliminary data.</text>
</comment>
<sequence length="467" mass="55200">ETIKEILKTNRLTRKLFMDMVQKKFIEILDYDPGISFFTLLQYWIKSNEDYNKFSNKVKNKHLSRDVHHILERITLKANNTKTLHSCIQVNSEWFCEASLLLWYDPFSNKTKTHLAIRTYIQEISLQEKQIIKKHFNISRFVFKSLLPYSSFLRLINISNFMDAVINFWQKFRKNSQDRKIKMISELLIQLMLNKSTKIQQFKFADLYFFVYPELGNSLVKLVKIQNGLKHFSLTNTYDNNNTYFLNALQYQLHSLLYLEFYSVEFIQVSLIGFIKKCQSLSKLAIFNCLFENEDDKNNLIDQIPVKQLVIYNSTAPVIKLILLCNSSLETLKIIGSRYIDKIEKILEIAFECCPNIVDFSIGLITFNLDYLEISWAPSLQYLILYQNNFVVNLKSYEEEVNLDDLCKFFSNINFRSLFVLLEIAVPYNSQVVSKSIQFDEFGKPEKIESKSLKNFRSYNTLFNILF</sequence>
<protein>
    <submittedName>
        <fullName evidence="1">2928_t:CDS:1</fullName>
    </submittedName>
</protein>
<gene>
    <name evidence="1" type="ORF">GMARGA_LOCUS19406</name>
</gene>
<keyword evidence="2" id="KW-1185">Reference proteome</keyword>
<reference evidence="1 2" key="1">
    <citation type="submission" date="2021-06" db="EMBL/GenBank/DDBJ databases">
        <authorList>
            <person name="Kallberg Y."/>
            <person name="Tangrot J."/>
            <person name="Rosling A."/>
        </authorList>
    </citation>
    <scope>NUCLEOTIDE SEQUENCE [LARGE SCALE GENOMIC DNA]</scope>
    <source>
        <strain evidence="1 2">120-4 pot B 10/14</strain>
    </source>
</reference>
<evidence type="ECO:0000313" key="1">
    <source>
        <dbReference type="EMBL" id="CAG8778677.1"/>
    </source>
</evidence>
<proteinExistence type="predicted"/>
<dbReference type="InterPro" id="IPR032675">
    <property type="entry name" value="LRR_dom_sf"/>
</dbReference>